<name>A0ABP9ZCN5_9FUNG</name>
<dbReference type="Proteomes" id="UP001473302">
    <property type="component" value="Unassembled WGS sequence"/>
</dbReference>
<reference evidence="1 2" key="1">
    <citation type="submission" date="2024-04" db="EMBL/GenBank/DDBJ databases">
        <title>genome sequences of Mucor flavus KT1a and Helicostylum pulchrum KT1b strains isolated from the surface of a dry-aged beef.</title>
        <authorList>
            <person name="Toyotome T."/>
            <person name="Hosono M."/>
            <person name="Torimaru M."/>
            <person name="Fukuda K."/>
            <person name="Mikami N."/>
        </authorList>
    </citation>
    <scope>NUCLEOTIDE SEQUENCE [LARGE SCALE GENOMIC DNA]</scope>
    <source>
        <strain evidence="1 2">KT1a</strain>
    </source>
</reference>
<organism evidence="1 2">
    <name type="scientific">Mucor flavus</name>
    <dbReference type="NCBI Taxonomy" id="439312"/>
    <lineage>
        <taxon>Eukaryota</taxon>
        <taxon>Fungi</taxon>
        <taxon>Fungi incertae sedis</taxon>
        <taxon>Mucoromycota</taxon>
        <taxon>Mucoromycotina</taxon>
        <taxon>Mucoromycetes</taxon>
        <taxon>Mucorales</taxon>
        <taxon>Mucorineae</taxon>
        <taxon>Mucoraceae</taxon>
        <taxon>Mucor</taxon>
    </lineage>
</organism>
<proteinExistence type="predicted"/>
<sequence>MDPNVFELEDFSSDEVEEHFIPCAVDSERRQVFTASIAHSPEDIEVRRCSRKERACYTGADRRAAYVELLKIRQNVKVIEANLPTAKTVNYQRLQRTYPLPAFTLISFIRLL</sequence>
<accession>A0ABP9ZCN5</accession>
<protein>
    <submittedName>
        <fullName evidence="1">Uncharacterized protein</fullName>
    </submittedName>
</protein>
<gene>
    <name evidence="1" type="ORF">MFLAVUS_010380</name>
</gene>
<comment type="caution">
    <text evidence="1">The sequence shown here is derived from an EMBL/GenBank/DDBJ whole genome shotgun (WGS) entry which is preliminary data.</text>
</comment>
<evidence type="ECO:0000313" key="2">
    <source>
        <dbReference type="Proteomes" id="UP001473302"/>
    </source>
</evidence>
<dbReference type="EMBL" id="BAABUK010000035">
    <property type="protein sequence ID" value="GAA5816846.1"/>
    <property type="molecule type" value="Genomic_DNA"/>
</dbReference>
<evidence type="ECO:0000313" key="1">
    <source>
        <dbReference type="EMBL" id="GAA5816846.1"/>
    </source>
</evidence>
<keyword evidence="2" id="KW-1185">Reference proteome</keyword>